<evidence type="ECO:0000313" key="8">
    <source>
        <dbReference type="EMBL" id="PWK54209.1"/>
    </source>
</evidence>
<accession>A0A316G052</accession>
<name>A0A316G052_9GAMM</name>
<dbReference type="GO" id="GO:0043709">
    <property type="term" value="P:cell adhesion involved in single-species biofilm formation"/>
    <property type="evidence" value="ECO:0007669"/>
    <property type="project" value="TreeGrafter"/>
</dbReference>
<dbReference type="InterPro" id="IPR043128">
    <property type="entry name" value="Rev_trsase/Diguanyl_cyclase"/>
</dbReference>
<dbReference type="PROSITE" id="PS50887">
    <property type="entry name" value="GGDEF"/>
    <property type="match status" value="1"/>
</dbReference>
<evidence type="ECO:0000256" key="6">
    <source>
        <dbReference type="SAM" id="Phobius"/>
    </source>
</evidence>
<gene>
    <name evidence="8" type="ORF">C8D97_10157</name>
</gene>
<dbReference type="PANTHER" id="PTHR45138:SF9">
    <property type="entry name" value="DIGUANYLATE CYCLASE DGCM-RELATED"/>
    <property type="match status" value="1"/>
</dbReference>
<sequence length="587" mass="67337">MKVKLLLLVILAIIRICNAYDGSEAWAELERIEALRSSDPTEFNFKIARFEEKADKLNQEELYFLLFLKSLKQMKSGQLLPAINTLEFIREKSSVPVLKNKSLIVLINIYAIQREWTKGLILIEELFSISSQVNNDPDLFERGIITAAIFYNQVEEFNLGQEYASRVLKSSNSNRNICISRTLVNESSIYLNTLQRTNTLKDTINLCHSLNEHIWENLNNTYLAIYLLEQNKYGEVVDILTRSLNSVEKTNYKILILEYYRLLAEAFFQLKDYSSSTSFASKVVDNTDSKTPLKPLVSALNVLYKIEKIKSNYQKSLLFLEKYSLYEKLYLDDIKARNMSVQLANHRIVEKNSTIELLNKENKALNLEQSLAKEEAQNKSLMIIILILIIIFTSLWAYRTKKTQIKLRHLAEFDSLTGIHNRRHFAKKCKMSLIHCKASGQAVSIILFDLDKFKSINDSYGHPTGDWVLKNIPKPVLDATRKIDLFGRMGGEEFAILLPGCELEQAREIAEGIRKGLMQLNTKESGFEFTVTASFGVTVSRISGYNFDTLMKHSDLALYESKHSGRNKTTVYSMPPTESNDEIESLK</sequence>
<keyword evidence="4" id="KW-0175">Coiled coil</keyword>
<evidence type="ECO:0000256" key="5">
    <source>
        <dbReference type="SAM" id="MobiDB-lite"/>
    </source>
</evidence>
<dbReference type="RefSeq" id="WP_109761337.1">
    <property type="nucleotide sequence ID" value="NZ_QGGU01000001.1"/>
</dbReference>
<dbReference type="Proteomes" id="UP000245790">
    <property type="component" value="Unassembled WGS sequence"/>
</dbReference>
<dbReference type="OrthoDB" id="9803824at2"/>
<dbReference type="SMART" id="SM00267">
    <property type="entry name" value="GGDEF"/>
    <property type="match status" value="1"/>
</dbReference>
<feature type="domain" description="GGDEF" evidence="7">
    <location>
        <begin position="441"/>
        <end position="574"/>
    </location>
</feature>
<dbReference type="InterPro" id="IPR011990">
    <property type="entry name" value="TPR-like_helical_dom_sf"/>
</dbReference>
<dbReference type="EMBL" id="QGGU01000001">
    <property type="protein sequence ID" value="PWK54209.1"/>
    <property type="molecule type" value="Genomic_DNA"/>
</dbReference>
<evidence type="ECO:0000256" key="4">
    <source>
        <dbReference type="SAM" id="Coils"/>
    </source>
</evidence>
<feature type="transmembrane region" description="Helical" evidence="6">
    <location>
        <begin position="380"/>
        <end position="398"/>
    </location>
</feature>
<comment type="caution">
    <text evidence="8">The sequence shown here is derived from an EMBL/GenBank/DDBJ whole genome shotgun (WGS) entry which is preliminary data.</text>
</comment>
<dbReference type="Gene3D" id="3.30.70.270">
    <property type="match status" value="1"/>
</dbReference>
<dbReference type="InterPro" id="IPR050469">
    <property type="entry name" value="Diguanylate_Cyclase"/>
</dbReference>
<evidence type="ECO:0000259" key="7">
    <source>
        <dbReference type="PROSITE" id="PS50887"/>
    </source>
</evidence>
<dbReference type="InterPro" id="IPR000160">
    <property type="entry name" value="GGDEF_dom"/>
</dbReference>
<proteinExistence type="predicted"/>
<dbReference type="SUPFAM" id="SSF48452">
    <property type="entry name" value="TPR-like"/>
    <property type="match status" value="1"/>
</dbReference>
<organism evidence="8 9">
    <name type="scientific">Pleionea mediterranea</name>
    <dbReference type="NCBI Taxonomy" id="523701"/>
    <lineage>
        <taxon>Bacteria</taxon>
        <taxon>Pseudomonadati</taxon>
        <taxon>Pseudomonadota</taxon>
        <taxon>Gammaproteobacteria</taxon>
        <taxon>Oceanospirillales</taxon>
        <taxon>Pleioneaceae</taxon>
        <taxon>Pleionea</taxon>
    </lineage>
</organism>
<dbReference type="GO" id="GO:0052621">
    <property type="term" value="F:diguanylate cyclase activity"/>
    <property type="evidence" value="ECO:0007669"/>
    <property type="project" value="UniProtKB-EC"/>
</dbReference>
<dbReference type="Gene3D" id="1.25.40.10">
    <property type="entry name" value="Tetratricopeptide repeat domain"/>
    <property type="match status" value="1"/>
</dbReference>
<dbReference type="FunFam" id="3.30.70.270:FF:000001">
    <property type="entry name" value="Diguanylate cyclase domain protein"/>
    <property type="match status" value="1"/>
</dbReference>
<feature type="region of interest" description="Disordered" evidence="5">
    <location>
        <begin position="567"/>
        <end position="587"/>
    </location>
</feature>
<keyword evidence="6" id="KW-0472">Membrane</keyword>
<dbReference type="CDD" id="cd01949">
    <property type="entry name" value="GGDEF"/>
    <property type="match status" value="1"/>
</dbReference>
<keyword evidence="9" id="KW-1185">Reference proteome</keyword>
<dbReference type="NCBIfam" id="TIGR00254">
    <property type="entry name" value="GGDEF"/>
    <property type="match status" value="1"/>
</dbReference>
<dbReference type="PANTHER" id="PTHR45138">
    <property type="entry name" value="REGULATORY COMPONENTS OF SENSORY TRANSDUCTION SYSTEM"/>
    <property type="match status" value="1"/>
</dbReference>
<dbReference type="EC" id="2.7.7.65" evidence="2"/>
<comment type="cofactor">
    <cofactor evidence="1">
        <name>Mg(2+)</name>
        <dbReference type="ChEBI" id="CHEBI:18420"/>
    </cofactor>
</comment>
<keyword evidence="6" id="KW-1133">Transmembrane helix</keyword>
<reference evidence="8 9" key="1">
    <citation type="submission" date="2018-05" db="EMBL/GenBank/DDBJ databases">
        <title>Genomic Encyclopedia of Type Strains, Phase IV (KMG-IV): sequencing the most valuable type-strain genomes for metagenomic binning, comparative biology and taxonomic classification.</title>
        <authorList>
            <person name="Goeker M."/>
        </authorList>
    </citation>
    <scope>NUCLEOTIDE SEQUENCE [LARGE SCALE GENOMIC DNA]</scope>
    <source>
        <strain evidence="8 9">DSM 25350</strain>
    </source>
</reference>
<dbReference type="GO" id="GO:0005886">
    <property type="term" value="C:plasma membrane"/>
    <property type="evidence" value="ECO:0007669"/>
    <property type="project" value="TreeGrafter"/>
</dbReference>
<dbReference type="InterPro" id="IPR029787">
    <property type="entry name" value="Nucleotide_cyclase"/>
</dbReference>
<evidence type="ECO:0000256" key="3">
    <source>
        <dbReference type="ARBA" id="ARBA00034247"/>
    </source>
</evidence>
<dbReference type="SUPFAM" id="SSF55073">
    <property type="entry name" value="Nucleotide cyclase"/>
    <property type="match status" value="1"/>
</dbReference>
<keyword evidence="6" id="KW-0812">Transmembrane</keyword>
<feature type="coiled-coil region" evidence="4">
    <location>
        <begin position="348"/>
        <end position="377"/>
    </location>
</feature>
<evidence type="ECO:0000313" key="9">
    <source>
        <dbReference type="Proteomes" id="UP000245790"/>
    </source>
</evidence>
<dbReference type="Pfam" id="PF00990">
    <property type="entry name" value="GGDEF"/>
    <property type="match status" value="1"/>
</dbReference>
<comment type="catalytic activity">
    <reaction evidence="3">
        <text>2 GTP = 3',3'-c-di-GMP + 2 diphosphate</text>
        <dbReference type="Rhea" id="RHEA:24898"/>
        <dbReference type="ChEBI" id="CHEBI:33019"/>
        <dbReference type="ChEBI" id="CHEBI:37565"/>
        <dbReference type="ChEBI" id="CHEBI:58805"/>
        <dbReference type="EC" id="2.7.7.65"/>
    </reaction>
</comment>
<evidence type="ECO:0000256" key="2">
    <source>
        <dbReference type="ARBA" id="ARBA00012528"/>
    </source>
</evidence>
<dbReference type="AlphaFoldDB" id="A0A316G052"/>
<feature type="compositionally biased region" description="Polar residues" evidence="5">
    <location>
        <begin position="567"/>
        <end position="578"/>
    </location>
</feature>
<dbReference type="GO" id="GO:1902201">
    <property type="term" value="P:negative regulation of bacterial-type flagellum-dependent cell motility"/>
    <property type="evidence" value="ECO:0007669"/>
    <property type="project" value="TreeGrafter"/>
</dbReference>
<protein>
    <recommendedName>
        <fullName evidence="2">diguanylate cyclase</fullName>
        <ecNumber evidence="2">2.7.7.65</ecNumber>
    </recommendedName>
</protein>
<evidence type="ECO:0000256" key="1">
    <source>
        <dbReference type="ARBA" id="ARBA00001946"/>
    </source>
</evidence>